<evidence type="ECO:0000313" key="3">
    <source>
        <dbReference type="EMBL" id="GES97286.1"/>
    </source>
</evidence>
<name>A0A8H3M3Q8_9GLOM</name>
<feature type="region of interest" description="Disordered" evidence="2">
    <location>
        <begin position="288"/>
        <end position="334"/>
    </location>
</feature>
<proteinExistence type="predicted"/>
<gene>
    <name evidence="3" type="ORF">RCL2_002387200</name>
</gene>
<feature type="coiled-coil region" evidence="1">
    <location>
        <begin position="11"/>
        <end position="59"/>
    </location>
</feature>
<feature type="compositionally biased region" description="Low complexity" evidence="2">
    <location>
        <begin position="358"/>
        <end position="370"/>
    </location>
</feature>
<accession>A0A8H3M3Q8</accession>
<dbReference type="EMBL" id="BLAL01000257">
    <property type="protein sequence ID" value="GES97286.1"/>
    <property type="molecule type" value="Genomic_DNA"/>
</dbReference>
<reference evidence="3" key="1">
    <citation type="submission" date="2019-10" db="EMBL/GenBank/DDBJ databases">
        <title>Conservation and host-specific expression of non-tandemly repeated heterogenous ribosome RNA gene in arbuscular mycorrhizal fungi.</title>
        <authorList>
            <person name="Maeda T."/>
            <person name="Kobayashi Y."/>
            <person name="Nakagawa T."/>
            <person name="Ezawa T."/>
            <person name="Yamaguchi K."/>
            <person name="Bino T."/>
            <person name="Nishimoto Y."/>
            <person name="Shigenobu S."/>
            <person name="Kawaguchi M."/>
        </authorList>
    </citation>
    <scope>NUCLEOTIDE SEQUENCE</scope>
    <source>
        <strain evidence="3">HR1</strain>
    </source>
</reference>
<dbReference type="Proteomes" id="UP000615446">
    <property type="component" value="Unassembled WGS sequence"/>
</dbReference>
<sequence length="430" mass="49287">MSVNETNPSELDLLRQSIIDLESELEKKNDELEGWRLGHNDLMKQIFDLERENEKLRKELGSRIEDHETRLEGSSVLNMSDPKDEQPNDACSADPIERPRMTRIIENLSSIEQNHVTEISETTRPGKSSIDEASQHLAHMYDKAIDAEDIAMKANQEEILCWTLYAQDFRVQLAEIIKNSEGKFGEKKVRSLLYDSISEQLSILRRKRSQDLVLHLREISRDSLRKKTQRAEKLYNLFGKVGLDKIKFIKHIARILFRFTNDQIQELIEYSSREVSLEEHVTEISETLRPGKILPDNISQITSPPADQKEPDETTQAKVADSGDDSSKVTADYEDDIDIDFEEIKIFDDSSEDEKSQNETSASSSSSDSDSGSDYDESMEQLHDELSRKEILEAIKNTPPIKIFDDYEDLKIFDNDEPINSRSEGISVQA</sequence>
<organism evidence="3 4">
    <name type="scientific">Rhizophagus clarus</name>
    <dbReference type="NCBI Taxonomy" id="94130"/>
    <lineage>
        <taxon>Eukaryota</taxon>
        <taxon>Fungi</taxon>
        <taxon>Fungi incertae sedis</taxon>
        <taxon>Mucoromycota</taxon>
        <taxon>Glomeromycotina</taxon>
        <taxon>Glomeromycetes</taxon>
        <taxon>Glomerales</taxon>
        <taxon>Glomeraceae</taxon>
        <taxon>Rhizophagus</taxon>
    </lineage>
</organism>
<evidence type="ECO:0000313" key="4">
    <source>
        <dbReference type="Proteomes" id="UP000615446"/>
    </source>
</evidence>
<comment type="caution">
    <text evidence="3">The sequence shown here is derived from an EMBL/GenBank/DDBJ whole genome shotgun (WGS) entry which is preliminary data.</text>
</comment>
<dbReference type="AlphaFoldDB" id="A0A8H3M3Q8"/>
<keyword evidence="1" id="KW-0175">Coiled coil</keyword>
<protein>
    <submittedName>
        <fullName evidence="3">Uncharacterized protein</fullName>
    </submittedName>
</protein>
<feature type="region of interest" description="Disordered" evidence="2">
    <location>
        <begin position="347"/>
        <end position="386"/>
    </location>
</feature>
<evidence type="ECO:0000256" key="2">
    <source>
        <dbReference type="SAM" id="MobiDB-lite"/>
    </source>
</evidence>
<feature type="region of interest" description="Disordered" evidence="2">
    <location>
        <begin position="67"/>
        <end position="94"/>
    </location>
</feature>
<feature type="compositionally biased region" description="Basic and acidic residues" evidence="2">
    <location>
        <begin position="347"/>
        <end position="357"/>
    </location>
</feature>
<evidence type="ECO:0000256" key="1">
    <source>
        <dbReference type="SAM" id="Coils"/>
    </source>
</evidence>